<keyword evidence="9" id="KW-0862">Zinc</keyword>
<evidence type="ECO:0000256" key="9">
    <source>
        <dbReference type="ARBA" id="ARBA00022833"/>
    </source>
</evidence>
<dbReference type="GO" id="GO:0061630">
    <property type="term" value="F:ubiquitin protein ligase activity"/>
    <property type="evidence" value="ECO:0007669"/>
    <property type="project" value="UniProtKB-EC"/>
</dbReference>
<dbReference type="Pfam" id="PF21361">
    <property type="entry name" value="Sina_ZnF"/>
    <property type="match status" value="1"/>
</dbReference>
<evidence type="ECO:0000256" key="8">
    <source>
        <dbReference type="ARBA" id="ARBA00022786"/>
    </source>
</evidence>
<comment type="catalytic activity">
    <reaction evidence="1">
        <text>S-ubiquitinyl-[E2 ubiquitin-conjugating enzyme]-L-cysteine + [acceptor protein]-L-lysine = [E2 ubiquitin-conjugating enzyme]-L-cysteine + N(6)-ubiquitinyl-[acceptor protein]-L-lysine.</text>
        <dbReference type="EC" id="2.3.2.27"/>
    </reaction>
</comment>
<proteinExistence type="inferred from homology"/>
<dbReference type="AlphaFoldDB" id="A0AAD8S6I7"/>
<evidence type="ECO:0000259" key="12">
    <source>
        <dbReference type="PROSITE" id="PS51081"/>
    </source>
</evidence>
<feature type="region of interest" description="Disordered" evidence="11">
    <location>
        <begin position="285"/>
        <end position="310"/>
    </location>
</feature>
<dbReference type="GO" id="GO:0005737">
    <property type="term" value="C:cytoplasm"/>
    <property type="evidence" value="ECO:0007669"/>
    <property type="project" value="TreeGrafter"/>
</dbReference>
<evidence type="ECO:0000313" key="13">
    <source>
        <dbReference type="EMBL" id="KAK1645147.1"/>
    </source>
</evidence>
<evidence type="ECO:0000256" key="1">
    <source>
        <dbReference type="ARBA" id="ARBA00000900"/>
    </source>
</evidence>
<evidence type="ECO:0000256" key="11">
    <source>
        <dbReference type="SAM" id="MobiDB-lite"/>
    </source>
</evidence>
<evidence type="ECO:0000256" key="2">
    <source>
        <dbReference type="ARBA" id="ARBA00004906"/>
    </source>
</evidence>
<comment type="pathway">
    <text evidence="2">Protein modification; protein ubiquitination.</text>
</comment>
<dbReference type="InterPro" id="IPR052088">
    <property type="entry name" value="E3_ubiquitin-ligase_SINA"/>
</dbReference>
<keyword evidence="7 10" id="KW-0863">Zinc-finger</keyword>
<keyword evidence="6" id="KW-0479">Metal-binding</keyword>
<feature type="domain" description="SIAH-type" evidence="12">
    <location>
        <begin position="89"/>
        <end position="147"/>
    </location>
</feature>
<keyword evidence="14" id="KW-1185">Reference proteome</keyword>
<dbReference type="PROSITE" id="PS51081">
    <property type="entry name" value="ZF_SIAH"/>
    <property type="match status" value="1"/>
</dbReference>
<dbReference type="Pfam" id="PF21362">
    <property type="entry name" value="Sina_RING"/>
    <property type="match status" value="1"/>
</dbReference>
<reference evidence="13" key="1">
    <citation type="submission" date="2023-07" db="EMBL/GenBank/DDBJ databases">
        <title>A chromosome-level genome assembly of Lolium multiflorum.</title>
        <authorList>
            <person name="Chen Y."/>
            <person name="Copetti D."/>
            <person name="Kolliker R."/>
            <person name="Studer B."/>
        </authorList>
    </citation>
    <scope>NUCLEOTIDE SEQUENCE</scope>
    <source>
        <strain evidence="13">02402/16</strain>
        <tissue evidence="13">Leaf</tissue>
    </source>
</reference>
<dbReference type="GO" id="GO:0008270">
    <property type="term" value="F:zinc ion binding"/>
    <property type="evidence" value="ECO:0007669"/>
    <property type="project" value="UniProtKB-KW"/>
</dbReference>
<comment type="caution">
    <text evidence="13">The sequence shown here is derived from an EMBL/GenBank/DDBJ whole genome shotgun (WGS) entry which is preliminary data.</text>
</comment>
<dbReference type="Gene3D" id="3.30.40.10">
    <property type="entry name" value="Zinc/RING finger domain, C3HC4 (zinc finger)"/>
    <property type="match status" value="1"/>
</dbReference>
<keyword evidence="8" id="KW-0833">Ubl conjugation pathway</keyword>
<dbReference type="InterPro" id="IPR013010">
    <property type="entry name" value="Znf_SIAH"/>
</dbReference>
<sequence length="330" mass="36832">MDGSSSNKRTVEALPEVERSTKRLNVSIGVETLDCPICFEPLRPPIFQCFIGHCICSSCRGKQTNKKCLLCSVETSFERCFGMEHVVQSVIVPCYNAEYGCTVKVTYYQKEEHEKACQNAPCFCPESGCGFAGPIQVLLDHFTTEHKCPLTVLPDSATTSLRLQLGLNVLQCTETSYFFLLSMALEPFGHAISVVCVQPNVIEPKFSCTMDYNCMTTGYCESTSCHIRSSSLSDGLPTEYDLIIPKGKISDDREGIMLTTTIHQPLRFSRSRLRGKDATQPLRFSRSRLLGKDATPASETDDEDNVPLPLSVKRFHPQWFSSDDDDDDDI</sequence>
<evidence type="ECO:0000256" key="10">
    <source>
        <dbReference type="PROSITE-ProRule" id="PRU00455"/>
    </source>
</evidence>
<dbReference type="SUPFAM" id="SSF49599">
    <property type="entry name" value="TRAF domain-like"/>
    <property type="match status" value="1"/>
</dbReference>
<keyword evidence="5" id="KW-0808">Transferase</keyword>
<name>A0AAD8S6I7_LOLMU</name>
<evidence type="ECO:0000313" key="14">
    <source>
        <dbReference type="Proteomes" id="UP001231189"/>
    </source>
</evidence>
<dbReference type="InterPro" id="IPR013083">
    <property type="entry name" value="Znf_RING/FYVE/PHD"/>
</dbReference>
<organism evidence="13 14">
    <name type="scientific">Lolium multiflorum</name>
    <name type="common">Italian ryegrass</name>
    <name type="synonym">Lolium perenne subsp. multiflorum</name>
    <dbReference type="NCBI Taxonomy" id="4521"/>
    <lineage>
        <taxon>Eukaryota</taxon>
        <taxon>Viridiplantae</taxon>
        <taxon>Streptophyta</taxon>
        <taxon>Embryophyta</taxon>
        <taxon>Tracheophyta</taxon>
        <taxon>Spermatophyta</taxon>
        <taxon>Magnoliopsida</taxon>
        <taxon>Liliopsida</taxon>
        <taxon>Poales</taxon>
        <taxon>Poaceae</taxon>
        <taxon>BOP clade</taxon>
        <taxon>Pooideae</taxon>
        <taxon>Poodae</taxon>
        <taxon>Poeae</taxon>
        <taxon>Poeae Chloroplast Group 2 (Poeae type)</taxon>
        <taxon>Loliodinae</taxon>
        <taxon>Loliinae</taxon>
        <taxon>Lolium</taxon>
    </lineage>
</organism>
<dbReference type="CDD" id="cd16571">
    <property type="entry name" value="RING-HC_SIAHs"/>
    <property type="match status" value="1"/>
</dbReference>
<evidence type="ECO:0000256" key="4">
    <source>
        <dbReference type="ARBA" id="ARBA00012483"/>
    </source>
</evidence>
<accession>A0AAD8S6I7</accession>
<dbReference type="InterPro" id="IPR049548">
    <property type="entry name" value="Sina-like_RING"/>
</dbReference>
<protein>
    <recommendedName>
        <fullName evidence="4">RING-type E3 ubiquitin transferase</fullName>
        <ecNumber evidence="4">2.3.2.27</ecNumber>
    </recommendedName>
</protein>
<dbReference type="Proteomes" id="UP001231189">
    <property type="component" value="Unassembled WGS sequence"/>
</dbReference>
<evidence type="ECO:0000256" key="7">
    <source>
        <dbReference type="ARBA" id="ARBA00022771"/>
    </source>
</evidence>
<dbReference type="EMBL" id="JAUUTY010000004">
    <property type="protein sequence ID" value="KAK1645147.1"/>
    <property type="molecule type" value="Genomic_DNA"/>
</dbReference>
<evidence type="ECO:0000256" key="6">
    <source>
        <dbReference type="ARBA" id="ARBA00022723"/>
    </source>
</evidence>
<evidence type="ECO:0000256" key="5">
    <source>
        <dbReference type="ARBA" id="ARBA00022679"/>
    </source>
</evidence>
<dbReference type="EC" id="2.3.2.27" evidence="4"/>
<dbReference type="PANTHER" id="PTHR10315">
    <property type="entry name" value="E3 UBIQUITIN PROTEIN LIGASE SIAH"/>
    <property type="match status" value="1"/>
</dbReference>
<evidence type="ECO:0000256" key="3">
    <source>
        <dbReference type="ARBA" id="ARBA00009119"/>
    </source>
</evidence>
<comment type="similarity">
    <text evidence="3">Belongs to the SINA (Seven in absentia) family.</text>
</comment>
<dbReference type="PANTHER" id="PTHR10315:SF103">
    <property type="entry name" value="RING-TYPE DOMAIN-CONTAINING PROTEIN"/>
    <property type="match status" value="1"/>
</dbReference>
<gene>
    <name evidence="13" type="ORF">QYE76_062952</name>
</gene>